<dbReference type="Pfam" id="PF00561">
    <property type="entry name" value="Abhydrolase_1"/>
    <property type="match status" value="1"/>
</dbReference>
<name>B9LQ57_HALLT</name>
<dbReference type="InterPro" id="IPR029058">
    <property type="entry name" value="AB_hydrolase_fold"/>
</dbReference>
<dbReference type="Proteomes" id="UP000000740">
    <property type="component" value="Chromosome 1"/>
</dbReference>
<evidence type="ECO:0000313" key="3">
    <source>
        <dbReference type="Proteomes" id="UP000000740"/>
    </source>
</evidence>
<dbReference type="PANTHER" id="PTHR43433">
    <property type="entry name" value="HYDROLASE, ALPHA/BETA FOLD FAMILY PROTEIN"/>
    <property type="match status" value="1"/>
</dbReference>
<proteinExistence type="predicted"/>
<dbReference type="AlphaFoldDB" id="B9LQ57"/>
<dbReference type="eggNOG" id="arCOG01648">
    <property type="taxonomic scope" value="Archaea"/>
</dbReference>
<protein>
    <submittedName>
        <fullName evidence="2">Alpha/beta hydrolase fold protein</fullName>
    </submittedName>
</protein>
<dbReference type="GO" id="GO:0016787">
    <property type="term" value="F:hydrolase activity"/>
    <property type="evidence" value="ECO:0007669"/>
    <property type="project" value="UniProtKB-KW"/>
</dbReference>
<dbReference type="Gene3D" id="3.40.50.1820">
    <property type="entry name" value="alpha/beta hydrolase"/>
    <property type="match status" value="1"/>
</dbReference>
<keyword evidence="2" id="KW-0378">Hydrolase</keyword>
<organism evidence="2 3">
    <name type="scientific">Halorubrum lacusprofundi (strain ATCC 49239 / DSM 5036 / JCM 8891 / ACAM 34)</name>
    <dbReference type="NCBI Taxonomy" id="416348"/>
    <lineage>
        <taxon>Archaea</taxon>
        <taxon>Methanobacteriati</taxon>
        <taxon>Methanobacteriota</taxon>
        <taxon>Stenosarchaea group</taxon>
        <taxon>Halobacteria</taxon>
        <taxon>Halobacteriales</taxon>
        <taxon>Haloferacaceae</taxon>
        <taxon>Halorubrum</taxon>
    </lineage>
</organism>
<dbReference type="KEGG" id="hla:Hlac_1917"/>
<dbReference type="GeneID" id="7399869"/>
<dbReference type="SUPFAM" id="SSF53474">
    <property type="entry name" value="alpha/beta-Hydrolases"/>
    <property type="match status" value="1"/>
</dbReference>
<accession>B9LQ57</accession>
<dbReference type="InterPro" id="IPR000073">
    <property type="entry name" value="AB_hydrolase_1"/>
</dbReference>
<dbReference type="HOGENOM" id="CLU_020336_49_0_2"/>
<reference evidence="2 3" key="1">
    <citation type="journal article" date="2016" name="Stand. Genomic Sci.">
        <title>Complete genome sequence of the Antarctic Halorubrum lacusprofundi type strain ACAM 34.</title>
        <authorList>
            <person name="Anderson I.J."/>
            <person name="DasSarma P."/>
            <person name="Lucas S."/>
            <person name="Copeland A."/>
            <person name="Lapidus A."/>
            <person name="Del Rio T.G."/>
            <person name="Tice H."/>
            <person name="Dalin E."/>
            <person name="Bruce D.C."/>
            <person name="Goodwin L."/>
            <person name="Pitluck S."/>
            <person name="Sims D."/>
            <person name="Brettin T.S."/>
            <person name="Detter J.C."/>
            <person name="Han C.S."/>
            <person name="Larimer F."/>
            <person name="Hauser L."/>
            <person name="Land M."/>
            <person name="Ivanova N."/>
            <person name="Richardson P."/>
            <person name="Cavicchioli R."/>
            <person name="DasSarma S."/>
            <person name="Woese C.R."/>
            <person name="Kyrpides N.C."/>
        </authorList>
    </citation>
    <scope>NUCLEOTIDE SEQUENCE [LARGE SCALE GENOMIC DNA]</scope>
    <source>
        <strain evidence="3">ATCC 49239 / DSM 5036 / JCM 8891 / ACAM 34</strain>
    </source>
</reference>
<feature type="domain" description="AB hydrolase-1" evidence="1">
    <location>
        <begin position="43"/>
        <end position="160"/>
    </location>
</feature>
<sequence length="310" mass="33711">MMTQTAPAPDRPSTRDDVQFATVEETGDRRLAYAEYGAENGSPMVFLHGTPGSRRLAELFESTARDTDVRILAPDRPGYGRSDPWSDRSIRDGGRVVRTVLDHAGIDTARLVAFSGGAPYAFAAAAALPSRIDRLDVVAGATPPEYARERPTTQRVLNWIGSTAPSVLAALFRAQRWVAQRRDPSFVVAQYTTGDPTDAVSDHAAEIVRADFLEALARNRSGAVTEFRQIAADWNVDFEAIDAAVRFWHGGDDANVPIAAVRRFEAELPTARLAVLDGADHLQTLLRSVPEILNDSSSPARRKTATETGI</sequence>
<dbReference type="EMBL" id="CP001365">
    <property type="protein sequence ID" value="ACM57495.1"/>
    <property type="molecule type" value="Genomic_DNA"/>
</dbReference>
<evidence type="ECO:0000313" key="2">
    <source>
        <dbReference type="EMBL" id="ACM57495.1"/>
    </source>
</evidence>
<keyword evidence="3" id="KW-1185">Reference proteome</keyword>
<dbReference type="RefSeq" id="WP_015910620.1">
    <property type="nucleotide sequence ID" value="NC_012029.1"/>
</dbReference>
<gene>
    <name evidence="2" type="ordered locus">Hlac_1917</name>
</gene>
<evidence type="ECO:0000259" key="1">
    <source>
        <dbReference type="Pfam" id="PF00561"/>
    </source>
</evidence>
<dbReference type="InterPro" id="IPR050471">
    <property type="entry name" value="AB_hydrolase"/>
</dbReference>
<dbReference type="PANTHER" id="PTHR43433:SF10">
    <property type="entry name" value="AB HYDROLASE-1 DOMAIN-CONTAINING PROTEIN"/>
    <property type="match status" value="1"/>
</dbReference>